<reference evidence="1 2" key="1">
    <citation type="submission" date="2018-06" db="EMBL/GenBank/DDBJ databases">
        <authorList>
            <consortium name="Pathogen Informatics"/>
            <person name="Doyle S."/>
        </authorList>
    </citation>
    <scope>NUCLEOTIDE SEQUENCE [LARGE SCALE GENOMIC DNA]</scope>
    <source>
        <strain evidence="1 2">NCTC7304</strain>
    </source>
</reference>
<protein>
    <submittedName>
        <fullName evidence="1">Uncharacterized protein</fullName>
    </submittedName>
</protein>
<accession>A0A379SYL2</accession>
<gene>
    <name evidence="1" type="ORF">NCTC7304_02819</name>
</gene>
<dbReference type="AlphaFoldDB" id="A0A379SYL2"/>
<evidence type="ECO:0000313" key="1">
    <source>
        <dbReference type="EMBL" id="SUG33344.1"/>
    </source>
</evidence>
<name>A0A379SYL2_SALER</name>
<evidence type="ECO:0000313" key="2">
    <source>
        <dbReference type="Proteomes" id="UP000254762"/>
    </source>
</evidence>
<organism evidence="1 2">
    <name type="scientific">Salmonella enterica subsp. arizonae</name>
    <dbReference type="NCBI Taxonomy" id="59203"/>
    <lineage>
        <taxon>Bacteria</taxon>
        <taxon>Pseudomonadati</taxon>
        <taxon>Pseudomonadota</taxon>
        <taxon>Gammaproteobacteria</taxon>
        <taxon>Enterobacterales</taxon>
        <taxon>Enterobacteriaceae</taxon>
        <taxon>Salmonella</taxon>
    </lineage>
</organism>
<dbReference type="EMBL" id="UGXD01000002">
    <property type="protein sequence ID" value="SUG33344.1"/>
    <property type="molecule type" value="Genomic_DNA"/>
</dbReference>
<dbReference type="Proteomes" id="UP000254762">
    <property type="component" value="Unassembled WGS sequence"/>
</dbReference>
<sequence>MLKISTGIGYPFVYASKMYAGFPEICTTFFLRDKAFCLRRKFRLALIR</sequence>
<proteinExistence type="predicted"/>